<dbReference type="PANTHER" id="PTHR33778">
    <property type="entry name" value="PROTEIN MGTC"/>
    <property type="match status" value="1"/>
</dbReference>
<feature type="transmembrane region" description="Helical" evidence="7">
    <location>
        <begin position="78"/>
        <end position="96"/>
    </location>
</feature>
<dbReference type="InterPro" id="IPR003416">
    <property type="entry name" value="MgtC/SapB/SrpB/YhiD_fam"/>
</dbReference>
<evidence type="ECO:0000256" key="7">
    <source>
        <dbReference type="SAM" id="Phobius"/>
    </source>
</evidence>
<dbReference type="Pfam" id="PF02308">
    <property type="entry name" value="MgtC"/>
    <property type="match status" value="1"/>
</dbReference>
<evidence type="ECO:0000256" key="5">
    <source>
        <dbReference type="ARBA" id="ARBA00022989"/>
    </source>
</evidence>
<dbReference type="PANTHER" id="PTHR33778:SF1">
    <property type="entry name" value="MAGNESIUM TRANSPORTER YHID-RELATED"/>
    <property type="match status" value="1"/>
</dbReference>
<dbReference type="AlphaFoldDB" id="A0A1H0QID1"/>
<comment type="subcellular location">
    <subcellularLocation>
        <location evidence="1">Cell membrane</location>
        <topology evidence="1">Multi-pass membrane protein</topology>
    </subcellularLocation>
</comment>
<feature type="domain" description="MgtC/SapB/SrpB/YhiD N-terminal" evidence="8">
    <location>
        <begin position="19"/>
        <end position="147"/>
    </location>
</feature>
<accession>A0A1H0QID1</accession>
<keyword evidence="3" id="KW-1003">Cell membrane</keyword>
<reference evidence="9 10" key="1">
    <citation type="submission" date="2016-10" db="EMBL/GenBank/DDBJ databases">
        <authorList>
            <person name="de Groot N.N."/>
        </authorList>
    </citation>
    <scope>NUCLEOTIDE SEQUENCE [LARGE SCALE GENOMIC DNA]</scope>
    <source>
        <strain evidence="9 10">StLB037</strain>
    </source>
</reference>
<evidence type="ECO:0000259" key="8">
    <source>
        <dbReference type="Pfam" id="PF02308"/>
    </source>
</evidence>
<feature type="transmembrane region" description="Helical" evidence="7">
    <location>
        <begin position="12"/>
        <end position="32"/>
    </location>
</feature>
<dbReference type="Proteomes" id="UP000186456">
    <property type="component" value="Unassembled WGS sequence"/>
</dbReference>
<dbReference type="InterPro" id="IPR049177">
    <property type="entry name" value="MgtC_SapB_SrpB_YhiD_N"/>
</dbReference>
<keyword evidence="5 7" id="KW-1133">Transmembrane helix</keyword>
<evidence type="ECO:0000313" key="10">
    <source>
        <dbReference type="Proteomes" id="UP000186456"/>
    </source>
</evidence>
<evidence type="ECO:0000256" key="2">
    <source>
        <dbReference type="ARBA" id="ARBA00009298"/>
    </source>
</evidence>
<dbReference type="GO" id="GO:0005886">
    <property type="term" value="C:plasma membrane"/>
    <property type="evidence" value="ECO:0007669"/>
    <property type="project" value="UniProtKB-SubCell"/>
</dbReference>
<name>A0A1H0QID1_MICTS</name>
<comment type="similarity">
    <text evidence="2">Belongs to the MgtC/SapB family.</text>
</comment>
<evidence type="ECO:0000256" key="1">
    <source>
        <dbReference type="ARBA" id="ARBA00004651"/>
    </source>
</evidence>
<feature type="transmembrane region" description="Helical" evidence="7">
    <location>
        <begin position="108"/>
        <end position="134"/>
    </location>
</feature>
<evidence type="ECO:0000256" key="6">
    <source>
        <dbReference type="ARBA" id="ARBA00023136"/>
    </source>
</evidence>
<gene>
    <name evidence="9" type="ORF">SAMN04487788_2330</name>
</gene>
<evidence type="ECO:0000256" key="4">
    <source>
        <dbReference type="ARBA" id="ARBA00022692"/>
    </source>
</evidence>
<sequence length="238" mass="25056">MFLSIEWISASTLTEVVLLFLAFVLSAVVGIERHRQVKSAGLRTHTLVGVGSAMFTLVSAYGFTMVIGTDVTLDPSRIAAQIVSGIGFLGAGVIFVRQNIVSGLTTAASIWVVAAIGMACGAGMPVLAVLGTALHLTTVTVMSRLARKVPLAGRGRDLVVHYKDGRGALRAVLERASELGFEVALTGTHREEVGRTTPIVAASLRFNRGRTSIDNLVEALTEVKGVQRVEAASDSDPT</sequence>
<keyword evidence="4 7" id="KW-0812">Transmembrane</keyword>
<evidence type="ECO:0000256" key="3">
    <source>
        <dbReference type="ARBA" id="ARBA00022475"/>
    </source>
</evidence>
<evidence type="ECO:0000313" key="9">
    <source>
        <dbReference type="EMBL" id="SDP16805.1"/>
    </source>
</evidence>
<protein>
    <submittedName>
        <fullName evidence="9">Putative Mg2+ transporter-C (MgtC) family protein</fullName>
    </submittedName>
</protein>
<dbReference type="RefSeq" id="WP_074695862.1">
    <property type="nucleotide sequence ID" value="NZ_FNJN01000005.1"/>
</dbReference>
<dbReference type="PRINTS" id="PR01837">
    <property type="entry name" value="MGTCSAPBPROT"/>
</dbReference>
<proteinExistence type="inferred from homology"/>
<organism evidence="9 10">
    <name type="scientific">Microbacterium testaceum (strain StLB037)</name>
    <dbReference type="NCBI Taxonomy" id="979556"/>
    <lineage>
        <taxon>Bacteria</taxon>
        <taxon>Bacillati</taxon>
        <taxon>Actinomycetota</taxon>
        <taxon>Actinomycetes</taxon>
        <taxon>Micrococcales</taxon>
        <taxon>Microbacteriaceae</taxon>
        <taxon>Microbacterium</taxon>
    </lineage>
</organism>
<dbReference type="EMBL" id="FNJN01000005">
    <property type="protein sequence ID" value="SDP16805.1"/>
    <property type="molecule type" value="Genomic_DNA"/>
</dbReference>
<feature type="transmembrane region" description="Helical" evidence="7">
    <location>
        <begin position="44"/>
        <end position="66"/>
    </location>
</feature>
<keyword evidence="6 7" id="KW-0472">Membrane</keyword>